<dbReference type="STRING" id="555088.DealDRAFT_2924"/>
<feature type="region of interest" description="Disordered" evidence="2">
    <location>
        <begin position="69"/>
        <end position="102"/>
    </location>
</feature>
<dbReference type="AlphaFoldDB" id="C0GKB5"/>
<keyword evidence="6" id="KW-1185">Reference proteome</keyword>
<keyword evidence="3" id="KW-0812">Transmembrane</keyword>
<feature type="compositionally biased region" description="Acidic residues" evidence="2">
    <location>
        <begin position="76"/>
        <end position="89"/>
    </location>
</feature>
<reference evidence="5 6" key="1">
    <citation type="submission" date="2009-02" db="EMBL/GenBank/DDBJ databases">
        <title>Sequencing of the draft genome and assembly of Dethiobacter alkaliphilus AHT 1.</title>
        <authorList>
            <consortium name="US DOE Joint Genome Institute (JGI-PGF)"/>
            <person name="Lucas S."/>
            <person name="Copeland A."/>
            <person name="Lapidus A."/>
            <person name="Glavina del Rio T."/>
            <person name="Dalin E."/>
            <person name="Tice H."/>
            <person name="Bruce D."/>
            <person name="Goodwin L."/>
            <person name="Pitluck S."/>
            <person name="Larimer F."/>
            <person name="Land M.L."/>
            <person name="Hauser L."/>
            <person name="Muyzer G."/>
        </authorList>
    </citation>
    <scope>NUCLEOTIDE SEQUENCE [LARGE SCALE GENOMIC DNA]</scope>
    <source>
        <strain evidence="5 6">AHT 1</strain>
    </source>
</reference>
<accession>C0GKB5</accession>
<proteinExistence type="inferred from homology"/>
<comment type="similarity">
    <text evidence="1">Belongs to the LytR/CpsA/Psr (LCP) family.</text>
</comment>
<sequence length="323" mass="36669">MRRKKSFYKVAMVTVVILSLVFLGAYGYFGQMNQPEKEQRIERNDPLTGYWSKIGDGGIVAEIPLSERQDNRVPPIEEEPAPVEEETPEEVNRKNTQESAVVPQNNKKLNNTNVIFIWTDGQNLKAVNVMSINEESKKGVVVAVPLFAKIEQNSYLRIEEGRAYTTVGQVFYVKGKAGFISLIEERMGIEIDSYVLIDQSSFEKISDIMGDIDIQGEMVSIADAFEQTRTGERTDEQPVVDAVVKAVICPSTLVKIPQVIWVLTREVDTNLGREQIMAIYRQTRNTANIQKRALPGKEYITDGEKLRNVPEYAWKNIFWNLTN</sequence>
<evidence type="ECO:0000259" key="4">
    <source>
        <dbReference type="Pfam" id="PF03816"/>
    </source>
</evidence>
<keyword evidence="3" id="KW-0472">Membrane</keyword>
<dbReference type="PANTHER" id="PTHR33392">
    <property type="entry name" value="POLYISOPRENYL-TEICHOIC ACID--PEPTIDOGLYCAN TEICHOIC ACID TRANSFERASE TAGU"/>
    <property type="match status" value="1"/>
</dbReference>
<evidence type="ECO:0000256" key="2">
    <source>
        <dbReference type="SAM" id="MobiDB-lite"/>
    </source>
</evidence>
<dbReference type="OrthoDB" id="1804724at2"/>
<evidence type="ECO:0000256" key="1">
    <source>
        <dbReference type="ARBA" id="ARBA00006068"/>
    </source>
</evidence>
<dbReference type="InterPro" id="IPR004474">
    <property type="entry name" value="LytR_CpsA_psr"/>
</dbReference>
<gene>
    <name evidence="5" type="ORF">DealDRAFT_2924</name>
</gene>
<dbReference type="Pfam" id="PF03816">
    <property type="entry name" value="LytR_cpsA_psr"/>
    <property type="match status" value="1"/>
</dbReference>
<dbReference type="EMBL" id="ACJM01000022">
    <property type="protein sequence ID" value="EEG76230.1"/>
    <property type="molecule type" value="Genomic_DNA"/>
</dbReference>
<evidence type="ECO:0000313" key="6">
    <source>
        <dbReference type="Proteomes" id="UP000006443"/>
    </source>
</evidence>
<feature type="transmembrane region" description="Helical" evidence="3">
    <location>
        <begin position="7"/>
        <end position="29"/>
    </location>
</feature>
<name>C0GKB5_DETAL</name>
<protein>
    <submittedName>
        <fullName evidence="5">Transcriptional regulator-like protein</fullName>
    </submittedName>
</protein>
<feature type="domain" description="Cell envelope-related transcriptional attenuator" evidence="4">
    <location>
        <begin position="129"/>
        <end position="216"/>
    </location>
</feature>
<dbReference type="Gene3D" id="3.40.630.190">
    <property type="entry name" value="LCP protein"/>
    <property type="match status" value="2"/>
</dbReference>
<dbReference type="PANTHER" id="PTHR33392:SF6">
    <property type="entry name" value="POLYISOPRENYL-TEICHOIC ACID--PEPTIDOGLYCAN TEICHOIC ACID TRANSFERASE TAGU"/>
    <property type="match status" value="1"/>
</dbReference>
<evidence type="ECO:0000313" key="5">
    <source>
        <dbReference type="EMBL" id="EEG76230.1"/>
    </source>
</evidence>
<evidence type="ECO:0000256" key="3">
    <source>
        <dbReference type="SAM" id="Phobius"/>
    </source>
</evidence>
<dbReference type="Proteomes" id="UP000006443">
    <property type="component" value="Unassembled WGS sequence"/>
</dbReference>
<keyword evidence="3" id="KW-1133">Transmembrane helix</keyword>
<dbReference type="InterPro" id="IPR050922">
    <property type="entry name" value="LytR/CpsA/Psr_CW_biosynth"/>
</dbReference>
<comment type="caution">
    <text evidence="5">The sequence shown here is derived from an EMBL/GenBank/DDBJ whole genome shotgun (WGS) entry which is preliminary data.</text>
</comment>
<organism evidence="5 6">
    <name type="scientific">Dethiobacter alkaliphilus AHT 1</name>
    <dbReference type="NCBI Taxonomy" id="555088"/>
    <lineage>
        <taxon>Bacteria</taxon>
        <taxon>Bacillati</taxon>
        <taxon>Bacillota</taxon>
        <taxon>Dethiobacteria</taxon>
        <taxon>Dethiobacterales</taxon>
        <taxon>Dethiobacteraceae</taxon>
        <taxon>Dethiobacter</taxon>
    </lineage>
</organism>
<dbReference type="eggNOG" id="COG1316">
    <property type="taxonomic scope" value="Bacteria"/>
</dbReference>